<evidence type="ECO:0000256" key="1">
    <source>
        <dbReference type="ARBA" id="ARBA00004429"/>
    </source>
</evidence>
<accession>A0A0C4WLU5</accession>
<dbReference type="PANTHER" id="PTHR30482">
    <property type="entry name" value="HIGH-AFFINITY BRANCHED-CHAIN AMINO ACID TRANSPORT SYSTEM PERMEASE"/>
    <property type="match status" value="1"/>
</dbReference>
<dbReference type="Proteomes" id="UP000068210">
    <property type="component" value="Chromosome"/>
</dbReference>
<proteinExistence type="predicted"/>
<evidence type="ECO:0000313" key="9">
    <source>
        <dbReference type="Proteomes" id="UP000068210"/>
    </source>
</evidence>
<dbReference type="STRING" id="1328314.Achr_17500"/>
<dbReference type="RefSeq" id="WP_039803623.1">
    <property type="nucleotide sequence ID" value="NZ_CP010415.1"/>
</dbReference>
<dbReference type="AlphaFoldDB" id="A0A0C4WLU5"/>
<feature type="transmembrane region" description="Helical" evidence="6">
    <location>
        <begin position="139"/>
        <end position="158"/>
    </location>
</feature>
<feature type="transmembrane region" description="Helical" evidence="6">
    <location>
        <begin position="116"/>
        <end position="134"/>
    </location>
</feature>
<feature type="domain" description="High-affinity branched-chain amino acid transport system permease LivHM N-terminal" evidence="7">
    <location>
        <begin position="4"/>
        <end position="105"/>
    </location>
</feature>
<organism evidence="8 9">
    <name type="scientific">Azotobacter chroococcum NCIMB 8003</name>
    <dbReference type="NCBI Taxonomy" id="1328314"/>
    <lineage>
        <taxon>Bacteria</taxon>
        <taxon>Pseudomonadati</taxon>
        <taxon>Pseudomonadota</taxon>
        <taxon>Gammaproteobacteria</taxon>
        <taxon>Pseudomonadales</taxon>
        <taxon>Pseudomonadaceae</taxon>
        <taxon>Azotobacter</taxon>
    </lineage>
</organism>
<evidence type="ECO:0000256" key="6">
    <source>
        <dbReference type="SAM" id="Phobius"/>
    </source>
</evidence>
<dbReference type="HOGENOM" id="CLU_031365_1_1_6"/>
<dbReference type="NCBIfam" id="NF008450">
    <property type="entry name" value="PRK11301.1"/>
    <property type="match status" value="1"/>
</dbReference>
<feature type="transmembrane region" description="Helical" evidence="6">
    <location>
        <begin position="388"/>
        <end position="407"/>
    </location>
</feature>
<dbReference type="Pfam" id="PF02653">
    <property type="entry name" value="BPD_transp_2"/>
    <property type="match status" value="1"/>
</dbReference>
<dbReference type="CDD" id="cd06581">
    <property type="entry name" value="TM_PBP1_LivM_like"/>
    <property type="match status" value="1"/>
</dbReference>
<feature type="transmembrane region" description="Helical" evidence="6">
    <location>
        <begin position="351"/>
        <end position="376"/>
    </location>
</feature>
<feature type="transmembrane region" description="Helical" evidence="6">
    <location>
        <begin position="263"/>
        <end position="284"/>
    </location>
</feature>
<dbReference type="GO" id="GO:0005886">
    <property type="term" value="C:plasma membrane"/>
    <property type="evidence" value="ECO:0007669"/>
    <property type="project" value="UniProtKB-SubCell"/>
</dbReference>
<comment type="subcellular location">
    <subcellularLocation>
        <location evidence="1">Cell inner membrane</location>
        <topology evidence="1">Multi-pass membrane protein</topology>
    </subcellularLocation>
</comment>
<feature type="transmembrane region" description="Helical" evidence="6">
    <location>
        <begin position="40"/>
        <end position="60"/>
    </location>
</feature>
<protein>
    <submittedName>
        <fullName evidence="8">Leucine/isoleucine/valine transporter permease subunit</fullName>
    </submittedName>
</protein>
<keyword evidence="5 6" id="KW-0472">Membrane</keyword>
<evidence type="ECO:0000259" key="7">
    <source>
        <dbReference type="Pfam" id="PF11862"/>
    </source>
</evidence>
<sequence>MSTRLRTALFSALLVLAVAWPVLGLKLTTVGIRLEVHNASPAMLWSIAAAALGMFCWQLGRDRLAALWSGAPSRPAVPGRVKEVLSLPATQRWGLLALLVPALVWPFFASRGAVDLATLILIYAMLGLGLNIVVGLAGLLDLGYVGFYAVGAYTYALLSEYWGLGFWTCLPIAGAMAALFGLLLGFPVLRLRGDYLAIVTLGFGEIIRILLRNLTDITGGPNGIGGIDKPTLFGLTFERRAAEGLQTFHGFFGLPYDSADKVIFLYLIALALVLLTLFVINRLLRMPIGRAWEALREDEIACRALGLNPTLIKLSAFTLGACFAGFAGSFFAARQGLVTPESFSFIESAVILAIVVLGGMGSQLGVILAAVVMILLPELMREFSEYRMLLFGALLVLMMVWQPQGLLPMQRPHLELKS</sequence>
<keyword evidence="3 6" id="KW-0812">Transmembrane</keyword>
<evidence type="ECO:0000256" key="2">
    <source>
        <dbReference type="ARBA" id="ARBA00022475"/>
    </source>
</evidence>
<dbReference type="KEGG" id="acx:Achr_17500"/>
<feature type="transmembrane region" description="Helical" evidence="6">
    <location>
        <begin position="193"/>
        <end position="211"/>
    </location>
</feature>
<keyword evidence="9" id="KW-1185">Reference proteome</keyword>
<name>A0A0C4WLU5_9GAMM</name>
<dbReference type="InterPro" id="IPR021807">
    <property type="entry name" value="LivHM_N"/>
</dbReference>
<feature type="transmembrane region" description="Helical" evidence="6">
    <location>
        <begin position="305"/>
        <end position="331"/>
    </location>
</feature>
<dbReference type="InterPro" id="IPR043428">
    <property type="entry name" value="LivM-like"/>
</dbReference>
<evidence type="ECO:0000256" key="4">
    <source>
        <dbReference type="ARBA" id="ARBA00022989"/>
    </source>
</evidence>
<dbReference type="EMBL" id="CP010415">
    <property type="protein sequence ID" value="AJE21206.1"/>
    <property type="molecule type" value="Genomic_DNA"/>
</dbReference>
<feature type="transmembrane region" description="Helical" evidence="6">
    <location>
        <begin position="164"/>
        <end position="186"/>
    </location>
</feature>
<evidence type="ECO:0000313" key="8">
    <source>
        <dbReference type="EMBL" id="AJE21206.1"/>
    </source>
</evidence>
<reference evidence="8 9" key="1">
    <citation type="journal article" date="2015" name="PLoS ONE">
        <title>Azotobacter Genomes: The Genome of Azotobacter chroococcum NCIMB 8003 (ATCC 4412).</title>
        <authorList>
            <person name="Robson R.L."/>
            <person name="Jones R."/>
            <person name="Robson R.M."/>
            <person name="Schwartz A."/>
            <person name="Richardson T.H."/>
        </authorList>
    </citation>
    <scope>NUCLEOTIDE SEQUENCE [LARGE SCALE GENOMIC DNA]</scope>
    <source>
        <strain evidence="8 9">NCIMB 8003</strain>
    </source>
</reference>
<dbReference type="GO" id="GO:0015658">
    <property type="term" value="F:branched-chain amino acid transmembrane transporter activity"/>
    <property type="evidence" value="ECO:0007669"/>
    <property type="project" value="InterPro"/>
</dbReference>
<gene>
    <name evidence="8" type="primary">livM</name>
    <name evidence="8" type="ORF">Achr_17500</name>
</gene>
<evidence type="ECO:0000256" key="3">
    <source>
        <dbReference type="ARBA" id="ARBA00022692"/>
    </source>
</evidence>
<evidence type="ECO:0000256" key="5">
    <source>
        <dbReference type="ARBA" id="ARBA00023136"/>
    </source>
</evidence>
<dbReference type="InterPro" id="IPR001851">
    <property type="entry name" value="ABC_transp_permease"/>
</dbReference>
<keyword evidence="4 6" id="KW-1133">Transmembrane helix</keyword>
<dbReference type="Pfam" id="PF11862">
    <property type="entry name" value="DUF3382"/>
    <property type="match status" value="1"/>
</dbReference>
<keyword evidence="2" id="KW-1003">Cell membrane</keyword>
<dbReference type="PANTHER" id="PTHR30482:SF20">
    <property type="entry name" value="HIGH-AFFINITY BRANCHED-CHAIN AMINO ACID TRANSPORT SYSTEM PERMEASE PROTEIN LIVM"/>
    <property type="match status" value="1"/>
</dbReference>
<feature type="transmembrane region" description="Helical" evidence="6">
    <location>
        <begin position="93"/>
        <end position="110"/>
    </location>
</feature>